<proteinExistence type="predicted"/>
<evidence type="ECO:0000313" key="3">
    <source>
        <dbReference type="EMBL" id="GHF34684.1"/>
    </source>
</evidence>
<evidence type="ECO:0000313" key="4">
    <source>
        <dbReference type="Proteomes" id="UP000638313"/>
    </source>
</evidence>
<gene>
    <name evidence="3" type="ORF">GCM10010218_14820</name>
</gene>
<evidence type="ECO:0000256" key="1">
    <source>
        <dbReference type="ARBA" id="ARBA00022801"/>
    </source>
</evidence>
<dbReference type="InterPro" id="IPR042001">
    <property type="entry name" value="Sortase_F"/>
</dbReference>
<evidence type="ECO:0008006" key="5">
    <source>
        <dbReference type="Google" id="ProtNLM"/>
    </source>
</evidence>
<feature type="transmembrane region" description="Helical" evidence="2">
    <location>
        <begin position="21"/>
        <end position="45"/>
    </location>
</feature>
<organism evidence="3 4">
    <name type="scientific">Streptomyces mashuensis</name>
    <dbReference type="NCBI Taxonomy" id="33904"/>
    <lineage>
        <taxon>Bacteria</taxon>
        <taxon>Bacillati</taxon>
        <taxon>Actinomycetota</taxon>
        <taxon>Actinomycetes</taxon>
        <taxon>Kitasatosporales</taxon>
        <taxon>Streptomycetaceae</taxon>
        <taxon>Streptomyces</taxon>
    </lineage>
</organism>
<sequence>MPACPGRPRRTRPRRRIPAVALRPGAGVLGVLGVVVVAGLLAGVLTACAPGGGTGKVIGGPARPDEPSRIRIPSLGVDSPLIRLRAQRDDTVGVPPTEKAMTAGWYTGSARPGTPGTAVVVGHGPSHDGRGVFHDLDRVHEGTVIDIERGDGVVLHFTVTGTERTAHGALSARRPAATAQRQLQLVTCAGERAAGHGPAESLVVKAALND</sequence>
<name>A0A919EC95_9ACTN</name>
<dbReference type="AlphaFoldDB" id="A0A919EC95"/>
<reference evidence="3" key="1">
    <citation type="journal article" date="2014" name="Int. J. Syst. Evol. Microbiol.">
        <title>Complete genome sequence of Corynebacterium casei LMG S-19264T (=DSM 44701T), isolated from a smear-ripened cheese.</title>
        <authorList>
            <consortium name="US DOE Joint Genome Institute (JGI-PGF)"/>
            <person name="Walter F."/>
            <person name="Albersmeier A."/>
            <person name="Kalinowski J."/>
            <person name="Ruckert C."/>
        </authorList>
    </citation>
    <scope>NUCLEOTIDE SEQUENCE</scope>
    <source>
        <strain evidence="3">JCM 4059</strain>
    </source>
</reference>
<dbReference type="EMBL" id="BNBD01000002">
    <property type="protein sequence ID" value="GHF34684.1"/>
    <property type="molecule type" value="Genomic_DNA"/>
</dbReference>
<evidence type="ECO:0000256" key="2">
    <source>
        <dbReference type="SAM" id="Phobius"/>
    </source>
</evidence>
<comment type="caution">
    <text evidence="3">The sequence shown here is derived from an EMBL/GenBank/DDBJ whole genome shotgun (WGS) entry which is preliminary data.</text>
</comment>
<dbReference type="CDD" id="cd05829">
    <property type="entry name" value="Sortase_F"/>
    <property type="match status" value="1"/>
</dbReference>
<dbReference type="InterPro" id="IPR005754">
    <property type="entry name" value="Sortase"/>
</dbReference>
<keyword evidence="4" id="KW-1185">Reference proteome</keyword>
<keyword evidence="2" id="KW-1133">Transmembrane helix</keyword>
<dbReference type="Gene3D" id="2.40.260.10">
    <property type="entry name" value="Sortase"/>
    <property type="match status" value="1"/>
</dbReference>
<dbReference type="RefSeq" id="WP_190128608.1">
    <property type="nucleotide sequence ID" value="NZ_BNBD01000002.1"/>
</dbReference>
<keyword evidence="2" id="KW-0472">Membrane</keyword>
<dbReference type="InterPro" id="IPR023365">
    <property type="entry name" value="Sortase_dom-sf"/>
</dbReference>
<dbReference type="GO" id="GO:0016787">
    <property type="term" value="F:hydrolase activity"/>
    <property type="evidence" value="ECO:0007669"/>
    <property type="project" value="UniProtKB-KW"/>
</dbReference>
<dbReference type="Pfam" id="PF04203">
    <property type="entry name" value="Sortase"/>
    <property type="match status" value="1"/>
</dbReference>
<protein>
    <recommendedName>
        <fullName evidence="5">Class F sortase</fullName>
    </recommendedName>
</protein>
<reference evidence="3" key="2">
    <citation type="submission" date="2020-09" db="EMBL/GenBank/DDBJ databases">
        <authorList>
            <person name="Sun Q."/>
            <person name="Ohkuma M."/>
        </authorList>
    </citation>
    <scope>NUCLEOTIDE SEQUENCE</scope>
    <source>
        <strain evidence="3">JCM 4059</strain>
    </source>
</reference>
<keyword evidence="2" id="KW-0812">Transmembrane</keyword>
<accession>A0A919EC95</accession>
<keyword evidence="1" id="KW-0378">Hydrolase</keyword>
<dbReference type="Proteomes" id="UP000638313">
    <property type="component" value="Unassembled WGS sequence"/>
</dbReference>
<dbReference type="SUPFAM" id="SSF63817">
    <property type="entry name" value="Sortase"/>
    <property type="match status" value="1"/>
</dbReference>